<keyword evidence="2" id="KW-1185">Reference proteome</keyword>
<feature type="non-terminal residue" evidence="1">
    <location>
        <position position="240"/>
    </location>
</feature>
<proteinExistence type="predicted"/>
<protein>
    <recommendedName>
        <fullName evidence="3">PIN domain-containing protein</fullName>
    </recommendedName>
</protein>
<dbReference type="OrthoDB" id="2423903at2759"/>
<feature type="non-terminal residue" evidence="1">
    <location>
        <position position="1"/>
    </location>
</feature>
<dbReference type="Gene3D" id="3.40.50.1010">
    <property type="entry name" value="5'-nuclease"/>
    <property type="match status" value="1"/>
</dbReference>
<dbReference type="EMBL" id="JAAAHW010001342">
    <property type="protein sequence ID" value="KAF9995494.1"/>
    <property type="molecule type" value="Genomic_DNA"/>
</dbReference>
<sequence>YDPPTIYLPKRPCPSGPIRVDLQACFFNLLRKTSTKPTDVAHKTIDRRLSTVVAKVCSVIYIDGFDVSEKAGTHAVRQAKREQAEVAATVALDVLVSRVEHRKRATRQQHITARKNIQKSFRLTLSARIALMEFLQQQGWTVVLGDDLEADIHIARDCGTNNVILTTDSDVLAYANINKVWRLVTNRKVLEYGQNDVCTILKLSNNHLTALAVVSGNDYESNIRGLGIATNLKLIRDIPG</sequence>
<reference evidence="1" key="1">
    <citation type="journal article" date="2020" name="Fungal Divers.">
        <title>Resolving the Mortierellaceae phylogeny through synthesis of multi-gene phylogenetics and phylogenomics.</title>
        <authorList>
            <person name="Vandepol N."/>
            <person name="Liber J."/>
            <person name="Desiro A."/>
            <person name="Na H."/>
            <person name="Kennedy M."/>
            <person name="Barry K."/>
            <person name="Grigoriev I.V."/>
            <person name="Miller A.N."/>
            <person name="O'Donnell K."/>
            <person name="Stajich J.E."/>
            <person name="Bonito G."/>
        </authorList>
    </citation>
    <scope>NUCLEOTIDE SEQUENCE</scope>
    <source>
        <strain evidence="1">MES-2147</strain>
    </source>
</reference>
<gene>
    <name evidence="1" type="ORF">BGZ65_008866</name>
</gene>
<comment type="caution">
    <text evidence="1">The sequence shown here is derived from an EMBL/GenBank/DDBJ whole genome shotgun (WGS) entry which is preliminary data.</text>
</comment>
<evidence type="ECO:0000313" key="1">
    <source>
        <dbReference type="EMBL" id="KAF9995494.1"/>
    </source>
</evidence>
<dbReference type="Proteomes" id="UP000749646">
    <property type="component" value="Unassembled WGS sequence"/>
</dbReference>
<evidence type="ECO:0008006" key="3">
    <source>
        <dbReference type="Google" id="ProtNLM"/>
    </source>
</evidence>
<dbReference type="SUPFAM" id="SSF88723">
    <property type="entry name" value="PIN domain-like"/>
    <property type="match status" value="1"/>
</dbReference>
<organism evidence="1 2">
    <name type="scientific">Modicella reniformis</name>
    <dbReference type="NCBI Taxonomy" id="1440133"/>
    <lineage>
        <taxon>Eukaryota</taxon>
        <taxon>Fungi</taxon>
        <taxon>Fungi incertae sedis</taxon>
        <taxon>Mucoromycota</taxon>
        <taxon>Mortierellomycotina</taxon>
        <taxon>Mortierellomycetes</taxon>
        <taxon>Mortierellales</taxon>
        <taxon>Mortierellaceae</taxon>
        <taxon>Modicella</taxon>
    </lineage>
</organism>
<name>A0A9P6MEQ4_9FUNG</name>
<evidence type="ECO:0000313" key="2">
    <source>
        <dbReference type="Proteomes" id="UP000749646"/>
    </source>
</evidence>
<accession>A0A9P6MEQ4</accession>
<dbReference type="AlphaFoldDB" id="A0A9P6MEQ4"/>
<dbReference type="InterPro" id="IPR029060">
    <property type="entry name" value="PIN-like_dom_sf"/>
</dbReference>